<feature type="region of interest" description="Disordered" evidence="10">
    <location>
        <begin position="519"/>
        <end position="562"/>
    </location>
</feature>
<comment type="similarity">
    <text evidence="2">Belongs to the peptidase M43B family.</text>
</comment>
<dbReference type="AlphaFoldDB" id="A0A507BH64"/>
<dbReference type="GO" id="GO:0046872">
    <property type="term" value="F:metal ion binding"/>
    <property type="evidence" value="ECO:0007669"/>
    <property type="project" value="UniProtKB-KW"/>
</dbReference>
<keyword evidence="8" id="KW-0482">Metalloprotease</keyword>
<evidence type="ECO:0000256" key="6">
    <source>
        <dbReference type="ARBA" id="ARBA00022801"/>
    </source>
</evidence>
<feature type="domain" description="Peptidase M43 pregnancy-associated plasma-A" evidence="12">
    <location>
        <begin position="332"/>
        <end position="470"/>
    </location>
</feature>
<feature type="compositionally biased region" description="Polar residues" evidence="10">
    <location>
        <begin position="55"/>
        <end position="69"/>
    </location>
</feature>
<protein>
    <recommendedName>
        <fullName evidence="12">Peptidase M43 pregnancy-associated plasma-A domain-containing protein</fullName>
    </recommendedName>
</protein>
<dbReference type="SUPFAM" id="SSF55486">
    <property type="entry name" value="Metalloproteases ('zincins'), catalytic domain"/>
    <property type="match status" value="1"/>
</dbReference>
<evidence type="ECO:0000256" key="3">
    <source>
        <dbReference type="ARBA" id="ARBA00022670"/>
    </source>
</evidence>
<accession>A0A507BH64</accession>
<dbReference type="InterPro" id="IPR008754">
    <property type="entry name" value="Peptidase_M43"/>
</dbReference>
<dbReference type="GO" id="GO:0008237">
    <property type="term" value="F:metallopeptidase activity"/>
    <property type="evidence" value="ECO:0007669"/>
    <property type="project" value="UniProtKB-KW"/>
</dbReference>
<comment type="caution">
    <text evidence="13">The sequence shown here is derived from an EMBL/GenBank/DDBJ whole genome shotgun (WGS) entry which is preliminary data.</text>
</comment>
<evidence type="ECO:0000256" key="10">
    <source>
        <dbReference type="SAM" id="MobiDB-lite"/>
    </source>
</evidence>
<dbReference type="RefSeq" id="XP_030997601.1">
    <property type="nucleotide sequence ID" value="XM_031136408.1"/>
</dbReference>
<evidence type="ECO:0000256" key="1">
    <source>
        <dbReference type="ARBA" id="ARBA00003174"/>
    </source>
</evidence>
<dbReference type="OrthoDB" id="536211at2759"/>
<gene>
    <name evidence="13" type="ORF">E0L32_000224</name>
</gene>
<keyword evidence="5 11" id="KW-0732">Signal</keyword>
<feature type="compositionally biased region" description="Low complexity" evidence="10">
    <location>
        <begin position="84"/>
        <end position="120"/>
    </location>
</feature>
<proteinExistence type="inferred from homology"/>
<evidence type="ECO:0000313" key="13">
    <source>
        <dbReference type="EMBL" id="TPX15890.1"/>
    </source>
</evidence>
<feature type="signal peptide" evidence="11">
    <location>
        <begin position="1"/>
        <end position="21"/>
    </location>
</feature>
<evidence type="ECO:0000256" key="4">
    <source>
        <dbReference type="ARBA" id="ARBA00022723"/>
    </source>
</evidence>
<name>A0A507BH64_9PEZI</name>
<keyword evidence="14" id="KW-1185">Reference proteome</keyword>
<keyword evidence="4" id="KW-0479">Metal-binding</keyword>
<dbReference type="PANTHER" id="PTHR47466">
    <property type="match status" value="1"/>
</dbReference>
<dbReference type="PANTHER" id="PTHR47466:SF1">
    <property type="entry name" value="METALLOPROTEASE MEP1 (AFU_ORTHOLOGUE AFUA_1G07730)-RELATED"/>
    <property type="match status" value="1"/>
</dbReference>
<evidence type="ECO:0000256" key="9">
    <source>
        <dbReference type="ARBA" id="ARBA00023157"/>
    </source>
</evidence>
<evidence type="ECO:0000256" key="8">
    <source>
        <dbReference type="ARBA" id="ARBA00023049"/>
    </source>
</evidence>
<keyword evidence="7" id="KW-0862">Zinc</keyword>
<dbReference type="GeneID" id="41967671"/>
<keyword evidence="9" id="KW-1015">Disulfide bond</keyword>
<dbReference type="GO" id="GO:0006508">
    <property type="term" value="P:proteolysis"/>
    <property type="evidence" value="ECO:0007669"/>
    <property type="project" value="UniProtKB-KW"/>
</dbReference>
<keyword evidence="3" id="KW-0645">Protease</keyword>
<evidence type="ECO:0000256" key="11">
    <source>
        <dbReference type="SAM" id="SignalP"/>
    </source>
</evidence>
<dbReference type="Pfam" id="PF05572">
    <property type="entry name" value="Peptidase_M43"/>
    <property type="match status" value="1"/>
</dbReference>
<keyword evidence="6" id="KW-0378">Hydrolase</keyword>
<dbReference type="InterPro" id="IPR024079">
    <property type="entry name" value="MetalloPept_cat_dom_sf"/>
</dbReference>
<dbReference type="Gene3D" id="3.40.390.10">
    <property type="entry name" value="Collagenase (Catalytic Domain)"/>
    <property type="match status" value="1"/>
</dbReference>
<organism evidence="13 14">
    <name type="scientific">Thyridium curvatum</name>
    <dbReference type="NCBI Taxonomy" id="1093900"/>
    <lineage>
        <taxon>Eukaryota</taxon>
        <taxon>Fungi</taxon>
        <taxon>Dikarya</taxon>
        <taxon>Ascomycota</taxon>
        <taxon>Pezizomycotina</taxon>
        <taxon>Sordariomycetes</taxon>
        <taxon>Sordariomycetidae</taxon>
        <taxon>Thyridiales</taxon>
        <taxon>Thyridiaceae</taxon>
        <taxon>Thyridium</taxon>
    </lineage>
</organism>
<sequence length="583" mass="62006">MRVLGFPLCLAALFAIDFAVGQDSSLLGGAETTPAAGEPVPTLTSEPYIPWDSVPGQSSPTTILTSVTSPDPPADTATDGTNKSTTEVESSITSTDIPSAASTTNATASETTSSAEATSTDITLMSDADVTESDEEIPEDVTTPEQHSAELVVNLPSTKPDEGTAREIAAMETVFFDDFARNAPAPADAGKVLLPANVSNCQLKRRSLLGSAYLGSFVAEDGFLARRLLGNMGSCTPVRSLTVNIHWNYIKRNRTASVPGTGTKSLKNRIDQQMTLLKSVYGPIGITFVSKSYMNWKPPAKGSNSDWSVVKKDEARLVAWQKQSYEGGKTDLNVWLVNDLNTASGSPNLNGYATFPEDYTKTGSEDGIVMEQARIGPSKSSTLVHEIGHWLGLYHTFGRQVKSASADCKVGDGLLDTTLTRGDEAWIFKCEQVPCYRDLSSPPEKITNYMSYSPCRGGDQAFTTDQKAAMFARYLTYRRGYKAGECKWQDPKNQVAKRDSSMQDLVNGKCPDVQAQAVRVQEAQKAETPRTTTNPATTGSAKATATGGSATGTGTGTKNAAPRMTAAGPGLAAGGLAALMFAM</sequence>
<dbReference type="Proteomes" id="UP000319257">
    <property type="component" value="Unassembled WGS sequence"/>
</dbReference>
<dbReference type="InParanoid" id="A0A507BH64"/>
<feature type="chain" id="PRO_5021228763" description="Peptidase M43 pregnancy-associated plasma-A domain-containing protein" evidence="11">
    <location>
        <begin position="22"/>
        <end position="583"/>
    </location>
</feature>
<reference evidence="13 14" key="1">
    <citation type="submission" date="2019-06" db="EMBL/GenBank/DDBJ databases">
        <title>Draft genome sequence of the filamentous fungus Phialemoniopsis curvata isolated from diesel fuel.</title>
        <authorList>
            <person name="Varaljay V.A."/>
            <person name="Lyon W.J."/>
            <person name="Crouch A.L."/>
            <person name="Drake C.E."/>
            <person name="Hollomon J.M."/>
            <person name="Nadeau L.J."/>
            <person name="Nunn H.S."/>
            <person name="Stevenson B.S."/>
            <person name="Bojanowski C.L."/>
            <person name="Crookes-Goodson W.J."/>
        </authorList>
    </citation>
    <scope>NUCLEOTIDE SEQUENCE [LARGE SCALE GENOMIC DNA]</scope>
    <source>
        <strain evidence="13 14">D216</strain>
    </source>
</reference>
<feature type="compositionally biased region" description="Acidic residues" evidence="10">
    <location>
        <begin position="129"/>
        <end position="139"/>
    </location>
</feature>
<evidence type="ECO:0000256" key="5">
    <source>
        <dbReference type="ARBA" id="ARBA00022729"/>
    </source>
</evidence>
<comment type="function">
    <text evidence="1">Secreted metalloproteinase that allows assimilation of proteinaceous substrates.</text>
</comment>
<dbReference type="EMBL" id="SKBQ01000001">
    <property type="protein sequence ID" value="TPX15890.1"/>
    <property type="molecule type" value="Genomic_DNA"/>
</dbReference>
<feature type="region of interest" description="Disordered" evidence="10">
    <location>
        <begin position="30"/>
        <end position="148"/>
    </location>
</feature>
<evidence type="ECO:0000256" key="7">
    <source>
        <dbReference type="ARBA" id="ARBA00022833"/>
    </source>
</evidence>
<evidence type="ECO:0000256" key="2">
    <source>
        <dbReference type="ARBA" id="ARBA00008721"/>
    </source>
</evidence>
<evidence type="ECO:0000313" key="14">
    <source>
        <dbReference type="Proteomes" id="UP000319257"/>
    </source>
</evidence>
<evidence type="ECO:0000259" key="12">
    <source>
        <dbReference type="Pfam" id="PF05572"/>
    </source>
</evidence>
<feature type="compositionally biased region" description="Low complexity" evidence="10">
    <location>
        <begin position="529"/>
        <end position="548"/>
    </location>
</feature>